<reference evidence="1 2" key="1">
    <citation type="submission" date="2019-10" db="EMBL/GenBank/DDBJ databases">
        <title>Cognatihalovulum marinum gen. nov. sp. nov., a new member of the family Rhodobacteraceae isolated from deep seawater of the Northwest Indian Ocean.</title>
        <authorList>
            <person name="Ruan C."/>
            <person name="Wang J."/>
            <person name="Zheng X."/>
            <person name="Song L."/>
            <person name="Zhu Y."/>
            <person name="Huang Y."/>
            <person name="Lu Z."/>
            <person name="Du W."/>
            <person name="Huang L."/>
            <person name="Dai X."/>
        </authorList>
    </citation>
    <scope>NUCLEOTIDE SEQUENCE [LARGE SCALE GENOMIC DNA]</scope>
    <source>
        <strain evidence="1 2">2CG4</strain>
    </source>
</reference>
<organism evidence="1 2">
    <name type="scientific">Halovulum marinum</name>
    <dbReference type="NCBI Taxonomy" id="2662447"/>
    <lineage>
        <taxon>Bacteria</taxon>
        <taxon>Pseudomonadati</taxon>
        <taxon>Pseudomonadota</taxon>
        <taxon>Alphaproteobacteria</taxon>
        <taxon>Rhodobacterales</taxon>
        <taxon>Paracoccaceae</taxon>
        <taxon>Halovulum</taxon>
    </lineage>
</organism>
<evidence type="ECO:0000313" key="1">
    <source>
        <dbReference type="EMBL" id="MSU88940.1"/>
    </source>
</evidence>
<dbReference type="RefSeq" id="WP_154445406.1">
    <property type="nucleotide sequence ID" value="NZ_WIND01000002.1"/>
</dbReference>
<gene>
    <name evidence="1" type="ORF">GE300_04790</name>
</gene>
<protein>
    <submittedName>
        <fullName evidence="1">Uncharacterized protein</fullName>
    </submittedName>
</protein>
<dbReference type="AlphaFoldDB" id="A0A6L5YYF3"/>
<keyword evidence="2" id="KW-1185">Reference proteome</keyword>
<name>A0A6L5YYF3_9RHOB</name>
<proteinExistence type="predicted"/>
<evidence type="ECO:0000313" key="2">
    <source>
        <dbReference type="Proteomes" id="UP000474957"/>
    </source>
</evidence>
<sequence length="129" mass="13454">MGTEIYVQGYRNRRPAGLGADRVRAILGVCGPGPLYRLAYDDAHHCELSLTGRTGLATSFAILRPCDHPALWLALFAVLTEGPYVLFAPDGNAPVAAGQTPDLPSGMADALGAPVIVDTPGAIRPALFG</sequence>
<comment type="caution">
    <text evidence="1">The sequence shown here is derived from an EMBL/GenBank/DDBJ whole genome shotgun (WGS) entry which is preliminary data.</text>
</comment>
<dbReference type="EMBL" id="WIND01000002">
    <property type="protein sequence ID" value="MSU88940.1"/>
    <property type="molecule type" value="Genomic_DNA"/>
</dbReference>
<accession>A0A6L5YYF3</accession>
<dbReference type="Proteomes" id="UP000474957">
    <property type="component" value="Unassembled WGS sequence"/>
</dbReference>